<gene>
    <name evidence="9" type="primary">fadL</name>
    <name evidence="9" type="ORF">GARC_2197</name>
</gene>
<dbReference type="PANTHER" id="PTHR35093">
    <property type="entry name" value="OUTER MEMBRANE PROTEIN NMB0088-RELATED"/>
    <property type="match status" value="1"/>
</dbReference>
<protein>
    <submittedName>
        <fullName evidence="9">Long-chain fatty acid transport protein</fullName>
    </submittedName>
</protein>
<dbReference type="RefSeq" id="WP_007619677.1">
    <property type="nucleotide sequence ID" value="NZ_BAEO01000027.1"/>
</dbReference>
<comment type="caution">
    <text evidence="9">The sequence shown here is derived from an EMBL/GenBank/DDBJ whole genome shotgun (WGS) entry which is preliminary data.</text>
</comment>
<evidence type="ECO:0000256" key="2">
    <source>
        <dbReference type="ARBA" id="ARBA00008163"/>
    </source>
</evidence>
<keyword evidence="5 8" id="KW-0732">Signal</keyword>
<keyword evidence="3" id="KW-1134">Transmembrane beta strand</keyword>
<proteinExistence type="inferred from homology"/>
<organism evidence="9 10">
    <name type="scientific">Paraglaciecola arctica BSs20135</name>
    <dbReference type="NCBI Taxonomy" id="493475"/>
    <lineage>
        <taxon>Bacteria</taxon>
        <taxon>Pseudomonadati</taxon>
        <taxon>Pseudomonadota</taxon>
        <taxon>Gammaproteobacteria</taxon>
        <taxon>Alteromonadales</taxon>
        <taxon>Alteromonadaceae</taxon>
        <taxon>Paraglaciecola</taxon>
    </lineage>
</organism>
<feature type="chain" id="PRO_5003896609" evidence="8">
    <location>
        <begin position="22"/>
        <end position="419"/>
    </location>
</feature>
<keyword evidence="4" id="KW-0812">Transmembrane</keyword>
<evidence type="ECO:0000313" key="10">
    <source>
        <dbReference type="Proteomes" id="UP000006327"/>
    </source>
</evidence>
<accession>K6XET8</accession>
<dbReference type="GO" id="GO:0009279">
    <property type="term" value="C:cell outer membrane"/>
    <property type="evidence" value="ECO:0007669"/>
    <property type="project" value="UniProtKB-SubCell"/>
</dbReference>
<feature type="signal peptide" evidence="8">
    <location>
        <begin position="1"/>
        <end position="21"/>
    </location>
</feature>
<dbReference type="OrthoDB" id="19849at2"/>
<dbReference type="Gene3D" id="2.40.160.60">
    <property type="entry name" value="Outer membrane protein transport protein (OMPP1/FadL/TodX)"/>
    <property type="match status" value="1"/>
</dbReference>
<evidence type="ECO:0000256" key="5">
    <source>
        <dbReference type="ARBA" id="ARBA00022729"/>
    </source>
</evidence>
<evidence type="ECO:0000256" key="8">
    <source>
        <dbReference type="SAM" id="SignalP"/>
    </source>
</evidence>
<evidence type="ECO:0000256" key="7">
    <source>
        <dbReference type="ARBA" id="ARBA00023237"/>
    </source>
</evidence>
<evidence type="ECO:0000256" key="1">
    <source>
        <dbReference type="ARBA" id="ARBA00004571"/>
    </source>
</evidence>
<dbReference type="Pfam" id="PF03349">
    <property type="entry name" value="Toluene_X"/>
    <property type="match status" value="1"/>
</dbReference>
<dbReference type="AlphaFoldDB" id="K6XET8"/>
<keyword evidence="6" id="KW-0472">Membrane</keyword>
<dbReference type="PANTHER" id="PTHR35093:SF8">
    <property type="entry name" value="OUTER MEMBRANE PROTEIN NMB0088-RELATED"/>
    <property type="match status" value="1"/>
</dbReference>
<evidence type="ECO:0000256" key="3">
    <source>
        <dbReference type="ARBA" id="ARBA00022452"/>
    </source>
</evidence>
<comment type="similarity">
    <text evidence="2">Belongs to the OmpP1/FadL family.</text>
</comment>
<comment type="subcellular location">
    <subcellularLocation>
        <location evidence="1">Cell outer membrane</location>
        <topology evidence="1">Multi-pass membrane protein</topology>
    </subcellularLocation>
</comment>
<keyword evidence="10" id="KW-1185">Reference proteome</keyword>
<name>K6XET8_9ALTE</name>
<reference evidence="9 10" key="1">
    <citation type="journal article" date="2017" name="Antonie Van Leeuwenhoek">
        <title>Rhizobium rhizosphaerae sp. nov., a novel species isolated from rice rhizosphere.</title>
        <authorList>
            <person name="Zhao J.J."/>
            <person name="Zhang J."/>
            <person name="Zhang R.J."/>
            <person name="Zhang C.W."/>
            <person name="Yin H.Q."/>
            <person name="Zhang X.X."/>
        </authorList>
    </citation>
    <scope>NUCLEOTIDE SEQUENCE [LARGE SCALE GENOMIC DNA]</scope>
    <source>
        <strain evidence="9 10">BSs20135</strain>
    </source>
</reference>
<sequence>MNLTSSLLAVFVGALPLNAFAAAFQLSEHSATGLGRAFAGEAAIADSASVVASNPALMSSFKKAELSVVGTYILPDVGVSGESAPVYSSAAALDNDSIAPEALIPAIYYVTPINEKVAIGFGVFSNFGLATEFPEDYAAGQLAGISEITTVNLNASVSYQIDAHWSVGMGLNYIYAEANLVRHFGDNPLGLPAQTVAVDLEGDDSGYGWNAGLAYEINKGSRLGLHYRSKTNLTFEGDYTNQLPAALGGLSSAVLPGYLDLELPATAEFSGVHSIDTKWALNYSIVWTQWSHFESLEAYASESNTLLFSKKENFSNSFRYALGGSYQLDKNIKLRAGFAYDATPTDSNHLSISIPDSNRKWLSAGASYKVDKTSSVDMGLSIIKGDEHTFDETDNLGSIWTFSSKGDALIFSAQYNYKF</sequence>
<evidence type="ECO:0000256" key="6">
    <source>
        <dbReference type="ARBA" id="ARBA00023136"/>
    </source>
</evidence>
<dbReference type="GO" id="GO:0015483">
    <property type="term" value="F:long-chain fatty acid transporting porin activity"/>
    <property type="evidence" value="ECO:0007669"/>
    <property type="project" value="TreeGrafter"/>
</dbReference>
<keyword evidence="7" id="KW-0998">Cell outer membrane</keyword>
<dbReference type="SUPFAM" id="SSF56935">
    <property type="entry name" value="Porins"/>
    <property type="match status" value="1"/>
</dbReference>
<evidence type="ECO:0000256" key="4">
    <source>
        <dbReference type="ARBA" id="ARBA00022692"/>
    </source>
</evidence>
<dbReference type="InterPro" id="IPR005017">
    <property type="entry name" value="OMPP1/FadL/TodX"/>
</dbReference>
<evidence type="ECO:0000313" key="9">
    <source>
        <dbReference type="EMBL" id="GAC19164.1"/>
    </source>
</evidence>
<dbReference type="Proteomes" id="UP000006327">
    <property type="component" value="Unassembled WGS sequence"/>
</dbReference>
<dbReference type="STRING" id="493475.GARC_2197"/>
<dbReference type="eggNOG" id="COG2067">
    <property type="taxonomic scope" value="Bacteria"/>
</dbReference>
<dbReference type="EMBL" id="BAEO01000027">
    <property type="protein sequence ID" value="GAC19164.1"/>
    <property type="molecule type" value="Genomic_DNA"/>
</dbReference>